<dbReference type="InterPro" id="IPR029039">
    <property type="entry name" value="Flavoprotein-like_sf"/>
</dbReference>
<gene>
    <name evidence="2" type="ORF">J2Z77_007367</name>
</gene>
<dbReference type="GO" id="GO:0052873">
    <property type="term" value="F:FMN reductase (NADPH) activity"/>
    <property type="evidence" value="ECO:0007669"/>
    <property type="project" value="UniProtKB-EC"/>
</dbReference>
<dbReference type="EMBL" id="JAGGLQ010000025">
    <property type="protein sequence ID" value="MBP2041507.1"/>
    <property type="molecule type" value="Genomic_DNA"/>
</dbReference>
<dbReference type="PANTHER" id="PTHR30543:SF21">
    <property type="entry name" value="NAD(P)H-DEPENDENT FMN REDUCTASE LOT6"/>
    <property type="match status" value="1"/>
</dbReference>
<dbReference type="Gene3D" id="3.40.50.360">
    <property type="match status" value="1"/>
</dbReference>
<keyword evidence="2" id="KW-0560">Oxidoreductase</keyword>
<evidence type="ECO:0000313" key="3">
    <source>
        <dbReference type="Proteomes" id="UP001519310"/>
    </source>
</evidence>
<dbReference type="InterPro" id="IPR005025">
    <property type="entry name" value="FMN_Rdtase-like_dom"/>
</dbReference>
<dbReference type="Pfam" id="PF03358">
    <property type="entry name" value="FMN_red"/>
    <property type="match status" value="1"/>
</dbReference>
<organism evidence="2 3">
    <name type="scientific">Streptomyces avidinii</name>
    <dbReference type="NCBI Taxonomy" id="1895"/>
    <lineage>
        <taxon>Bacteria</taxon>
        <taxon>Bacillati</taxon>
        <taxon>Actinomycetota</taxon>
        <taxon>Actinomycetes</taxon>
        <taxon>Kitasatosporales</taxon>
        <taxon>Streptomycetaceae</taxon>
        <taxon>Streptomyces</taxon>
    </lineage>
</organism>
<dbReference type="SUPFAM" id="SSF52218">
    <property type="entry name" value="Flavoproteins"/>
    <property type="match status" value="1"/>
</dbReference>
<proteinExistence type="predicted"/>
<reference evidence="2 3" key="1">
    <citation type="submission" date="2021-03" db="EMBL/GenBank/DDBJ databases">
        <title>Genomic Encyclopedia of Type Strains, Phase IV (KMG-IV): sequencing the most valuable type-strain genomes for metagenomic binning, comparative biology and taxonomic classification.</title>
        <authorList>
            <person name="Goeker M."/>
        </authorList>
    </citation>
    <scope>NUCLEOTIDE SEQUENCE [LARGE SCALE GENOMIC DNA]</scope>
    <source>
        <strain evidence="2 3">DSM 40526</strain>
    </source>
</reference>
<dbReference type="PANTHER" id="PTHR30543">
    <property type="entry name" value="CHROMATE REDUCTASE"/>
    <property type="match status" value="1"/>
</dbReference>
<evidence type="ECO:0000313" key="2">
    <source>
        <dbReference type="EMBL" id="MBP2041507.1"/>
    </source>
</evidence>
<accession>A0ABS4LH96</accession>
<dbReference type="EC" id="1.5.1.38" evidence="2"/>
<dbReference type="RefSeq" id="WP_189973952.1">
    <property type="nucleotide sequence ID" value="NZ_BMVL01000021.1"/>
</dbReference>
<dbReference type="Proteomes" id="UP001519310">
    <property type="component" value="Unassembled WGS sequence"/>
</dbReference>
<protein>
    <submittedName>
        <fullName evidence="2">FMN reductase</fullName>
        <ecNumber evidence="2">1.5.1.38</ecNumber>
    </submittedName>
</protein>
<sequence length="192" mass="20040">MSVRLVAIGGSIGASGRPSRTETALRRSAAAAVAAGAEAEFFVGEQLRLPLYDPSSAVRDLRAQQLLEAVRRADAVLIASPAYHGAVSGLVKNALDYFEDLREDSRPYLEQRVVGCIGVGSGPQGPAAALRSLRDIVHALRGWPTPLGVVVGAAPTDLSGGPDDRTAAQLDAMGTELTDFARIRTAARPLLG</sequence>
<dbReference type="InterPro" id="IPR050712">
    <property type="entry name" value="NAD(P)H-dep_reductase"/>
</dbReference>
<keyword evidence="3" id="KW-1185">Reference proteome</keyword>
<name>A0ABS4LH96_STRAV</name>
<comment type="caution">
    <text evidence="2">The sequence shown here is derived from an EMBL/GenBank/DDBJ whole genome shotgun (WGS) entry which is preliminary data.</text>
</comment>
<evidence type="ECO:0000259" key="1">
    <source>
        <dbReference type="Pfam" id="PF03358"/>
    </source>
</evidence>
<feature type="domain" description="NADPH-dependent FMN reductase-like" evidence="1">
    <location>
        <begin position="4"/>
        <end position="150"/>
    </location>
</feature>